<keyword evidence="4" id="KW-0067">ATP-binding</keyword>
<dbReference type="Gene3D" id="1.10.510.10">
    <property type="entry name" value="Transferase(Phosphotransferase) domain 1"/>
    <property type="match status" value="1"/>
</dbReference>
<dbReference type="PANTHER" id="PTHR43289">
    <property type="entry name" value="MITOGEN-ACTIVATED PROTEIN KINASE KINASE KINASE 20-RELATED"/>
    <property type="match status" value="1"/>
</dbReference>
<reference evidence="8" key="1">
    <citation type="submission" date="2018-08" db="EMBL/GenBank/DDBJ databases">
        <authorList>
            <person name="Rodrigo-Torres L."/>
            <person name="Arahal R. D."/>
            <person name="Lucena T."/>
        </authorList>
    </citation>
    <scope>NUCLEOTIDE SEQUENCE [LARGE SCALE GENOMIC DNA]</scope>
    <source>
        <strain evidence="8">CECT 7235</strain>
    </source>
</reference>
<evidence type="ECO:0000313" key="7">
    <source>
        <dbReference type="EMBL" id="SUZ31990.1"/>
    </source>
</evidence>
<dbReference type="SUPFAM" id="SSF56112">
    <property type="entry name" value="Protein kinase-like (PK-like)"/>
    <property type="match status" value="1"/>
</dbReference>
<dbReference type="PROSITE" id="PS50011">
    <property type="entry name" value="PROTEIN_KINASE_DOM"/>
    <property type="match status" value="1"/>
</dbReference>
<dbReference type="GO" id="GO:0005524">
    <property type="term" value="F:ATP binding"/>
    <property type="evidence" value="ECO:0007669"/>
    <property type="project" value="UniProtKB-KW"/>
</dbReference>
<dbReference type="Proteomes" id="UP000272908">
    <property type="component" value="Unassembled WGS sequence"/>
</dbReference>
<evidence type="ECO:0000259" key="6">
    <source>
        <dbReference type="PROSITE" id="PS50011"/>
    </source>
</evidence>
<evidence type="ECO:0000256" key="1">
    <source>
        <dbReference type="ARBA" id="ARBA00022679"/>
    </source>
</evidence>
<gene>
    <name evidence="7" type="primary">pknL</name>
    <name evidence="7" type="ORF">ROE7235_01741</name>
</gene>
<dbReference type="PROSITE" id="PS00109">
    <property type="entry name" value="PROTEIN_KINASE_TYR"/>
    <property type="match status" value="1"/>
</dbReference>
<dbReference type="OrthoDB" id="9801841at2"/>
<dbReference type="InterPro" id="IPR000719">
    <property type="entry name" value="Prot_kinase_dom"/>
</dbReference>
<evidence type="ECO:0000256" key="2">
    <source>
        <dbReference type="ARBA" id="ARBA00022741"/>
    </source>
</evidence>
<accession>A0A3B0M9D4</accession>
<dbReference type="Pfam" id="PF00069">
    <property type="entry name" value="Pkinase"/>
    <property type="match status" value="1"/>
</dbReference>
<feature type="compositionally biased region" description="Low complexity" evidence="5">
    <location>
        <begin position="353"/>
        <end position="362"/>
    </location>
</feature>
<name>A0A3B0M9D4_9RHOB</name>
<dbReference type="GO" id="GO:0004674">
    <property type="term" value="F:protein serine/threonine kinase activity"/>
    <property type="evidence" value="ECO:0007669"/>
    <property type="project" value="UniProtKB-EC"/>
</dbReference>
<feature type="region of interest" description="Disordered" evidence="5">
    <location>
        <begin position="303"/>
        <end position="379"/>
    </location>
</feature>
<keyword evidence="8" id="KW-1185">Reference proteome</keyword>
<dbReference type="CDD" id="cd14014">
    <property type="entry name" value="STKc_PknB_like"/>
    <property type="match status" value="1"/>
</dbReference>
<feature type="compositionally biased region" description="Pro residues" evidence="5">
    <location>
        <begin position="316"/>
        <end position="328"/>
    </location>
</feature>
<keyword evidence="3 7" id="KW-0418">Kinase</keyword>
<dbReference type="EC" id="2.7.11.1" evidence="7"/>
<dbReference type="AlphaFoldDB" id="A0A3B0M9D4"/>
<keyword evidence="1 7" id="KW-0808">Transferase</keyword>
<evidence type="ECO:0000313" key="8">
    <source>
        <dbReference type="Proteomes" id="UP000272908"/>
    </source>
</evidence>
<sequence>MASIPPEDPPETSGSTPPERPSKRNTYVTRSPIQLAAGTLLIGTYELQEHINTGGMGEVYRGINIHNDEVVAIKIVLPALAHDEKILSLFQKESTVLRRISHDAIVRYEVFTIDPDIARPCLVMEYVEGPSLNDMMDLGPMPAADVLRLLRRLSEGLDVAHRAGVVHRDLSPDNVILPERSVERAKIIDFGIAKATTPGGRTLIGGQFAGKPGYVAPEQLGLYDGAVSGQADIYSLGLMAAAAAIGRPIDMGDSPAAAVLARATVPDLSPLPEDLRPLFNWMLQPDPSERPASMGDVIDYLDSLAPATPGRSQPPESLPPRSVPPASAPPASMTPRSTSEPAVARAPNTDETAPAGSAASPFGPAPDAAPTPMPPPSAPKGKGGMIAIIAALLVAVGGGGAWYAGLLGGGSDTSESEVSSATNAAAAPAPLDVTAARSWLNAQGTELGACHWLPRLRAASGLDGLTAFASTARELDALRNDFADRFGQQLDLGVVAVSAQQCAALHAMAALDTWRTLEISSDLQIRGLPDTLPTEAQDLSGQLVPAREAALFLVDPSGQIQNIAATLTDAGSFEISQTRLRRLGPAPDGVSAPVVMLIALHGARTDSVRRLIPENAILPSAQAAEFWTFLVQALDQPDKSLGIGVTTVLVP</sequence>
<evidence type="ECO:0000256" key="5">
    <source>
        <dbReference type="SAM" id="MobiDB-lite"/>
    </source>
</evidence>
<dbReference type="InterPro" id="IPR008266">
    <property type="entry name" value="Tyr_kinase_AS"/>
</dbReference>
<keyword evidence="2" id="KW-0547">Nucleotide-binding</keyword>
<feature type="compositionally biased region" description="Low complexity" evidence="5">
    <location>
        <begin position="329"/>
        <end position="339"/>
    </location>
</feature>
<dbReference type="PANTHER" id="PTHR43289:SF34">
    <property type="entry name" value="SERINE_THREONINE-PROTEIN KINASE YBDM-RELATED"/>
    <property type="match status" value="1"/>
</dbReference>
<proteinExistence type="predicted"/>
<evidence type="ECO:0000256" key="3">
    <source>
        <dbReference type="ARBA" id="ARBA00022777"/>
    </source>
</evidence>
<feature type="compositionally biased region" description="Pro residues" evidence="5">
    <location>
        <begin position="363"/>
        <end position="378"/>
    </location>
</feature>
<feature type="domain" description="Protein kinase" evidence="6">
    <location>
        <begin position="45"/>
        <end position="301"/>
    </location>
</feature>
<dbReference type="EMBL" id="UIHC01000013">
    <property type="protein sequence ID" value="SUZ31990.1"/>
    <property type="molecule type" value="Genomic_DNA"/>
</dbReference>
<dbReference type="Gene3D" id="3.30.200.20">
    <property type="entry name" value="Phosphorylase Kinase, domain 1"/>
    <property type="match status" value="1"/>
</dbReference>
<dbReference type="InterPro" id="IPR011009">
    <property type="entry name" value="Kinase-like_dom_sf"/>
</dbReference>
<protein>
    <submittedName>
        <fullName evidence="7">Serine/threonine-protein kinase PknL</fullName>
        <ecNumber evidence="7">2.7.11.1</ecNumber>
    </submittedName>
</protein>
<organism evidence="7 8">
    <name type="scientific">Roseinatronobacter ekhonensis</name>
    <dbReference type="NCBI Taxonomy" id="254356"/>
    <lineage>
        <taxon>Bacteria</taxon>
        <taxon>Pseudomonadati</taxon>
        <taxon>Pseudomonadota</taxon>
        <taxon>Alphaproteobacteria</taxon>
        <taxon>Rhodobacterales</taxon>
        <taxon>Paracoccaceae</taxon>
        <taxon>Roseinatronobacter</taxon>
    </lineage>
</organism>
<evidence type="ECO:0000256" key="4">
    <source>
        <dbReference type="ARBA" id="ARBA00022840"/>
    </source>
</evidence>
<feature type="region of interest" description="Disordered" evidence="5">
    <location>
        <begin position="1"/>
        <end position="27"/>
    </location>
</feature>
<dbReference type="RefSeq" id="WP_121094649.1">
    <property type="nucleotide sequence ID" value="NZ_UIHC01000013.1"/>
</dbReference>